<protein>
    <recommendedName>
        <fullName evidence="8">Cytidylate kinase</fullName>
        <shortName evidence="8">CK</shortName>
        <ecNumber evidence="8">2.7.4.25</ecNumber>
    </recommendedName>
    <alternativeName>
        <fullName evidence="8">Cytidine monophosphate kinase</fullName>
        <shortName evidence="8">CMP kinase</shortName>
    </alternativeName>
</protein>
<evidence type="ECO:0000256" key="7">
    <source>
        <dbReference type="ARBA" id="ARBA00048478"/>
    </source>
</evidence>
<keyword evidence="11" id="KW-1185">Reference proteome</keyword>
<dbReference type="InterPro" id="IPR027417">
    <property type="entry name" value="P-loop_NTPase"/>
</dbReference>
<evidence type="ECO:0000313" key="11">
    <source>
        <dbReference type="Proteomes" id="UP000533598"/>
    </source>
</evidence>
<dbReference type="RefSeq" id="WP_312987497.1">
    <property type="nucleotide sequence ID" value="NZ_BAAAUI010000035.1"/>
</dbReference>
<comment type="catalytic activity">
    <reaction evidence="6 8">
        <text>dCMP + ATP = dCDP + ADP</text>
        <dbReference type="Rhea" id="RHEA:25094"/>
        <dbReference type="ChEBI" id="CHEBI:30616"/>
        <dbReference type="ChEBI" id="CHEBI:57566"/>
        <dbReference type="ChEBI" id="CHEBI:58593"/>
        <dbReference type="ChEBI" id="CHEBI:456216"/>
        <dbReference type="EC" id="2.7.4.25"/>
    </reaction>
</comment>
<evidence type="ECO:0000256" key="8">
    <source>
        <dbReference type="HAMAP-Rule" id="MF_00238"/>
    </source>
</evidence>
<dbReference type="GO" id="GO:0006220">
    <property type="term" value="P:pyrimidine nucleotide metabolic process"/>
    <property type="evidence" value="ECO:0007669"/>
    <property type="project" value="UniProtKB-UniRule"/>
</dbReference>
<dbReference type="SUPFAM" id="SSF52540">
    <property type="entry name" value="P-loop containing nucleoside triphosphate hydrolases"/>
    <property type="match status" value="1"/>
</dbReference>
<keyword evidence="2 8" id="KW-0808">Transferase</keyword>
<dbReference type="Pfam" id="PF02224">
    <property type="entry name" value="Cytidylate_kin"/>
    <property type="match status" value="1"/>
</dbReference>
<evidence type="ECO:0000256" key="6">
    <source>
        <dbReference type="ARBA" id="ARBA00047615"/>
    </source>
</evidence>
<dbReference type="AlphaFoldDB" id="A0A7W7FW16"/>
<reference evidence="10 11" key="1">
    <citation type="submission" date="2020-08" db="EMBL/GenBank/DDBJ databases">
        <title>Sequencing the genomes of 1000 actinobacteria strains.</title>
        <authorList>
            <person name="Klenk H.-P."/>
        </authorList>
    </citation>
    <scope>NUCLEOTIDE SEQUENCE [LARGE SCALE GENOMIC DNA]</scope>
    <source>
        <strain evidence="10 11">DSM 44230</strain>
    </source>
</reference>
<feature type="binding site" evidence="8">
    <location>
        <begin position="13"/>
        <end position="21"/>
    </location>
    <ligand>
        <name>ATP</name>
        <dbReference type="ChEBI" id="CHEBI:30616"/>
    </ligand>
</feature>
<comment type="caution">
    <text evidence="10">The sequence shown here is derived from an EMBL/GenBank/DDBJ whole genome shotgun (WGS) entry which is preliminary data.</text>
</comment>
<gene>
    <name evidence="8" type="primary">cmk</name>
    <name evidence="10" type="ORF">HNR67_003527</name>
</gene>
<comment type="subcellular location">
    <subcellularLocation>
        <location evidence="8">Cytoplasm</location>
    </subcellularLocation>
</comment>
<evidence type="ECO:0000256" key="3">
    <source>
        <dbReference type="ARBA" id="ARBA00022741"/>
    </source>
</evidence>
<keyword evidence="5 8" id="KW-0067">ATP-binding</keyword>
<proteinExistence type="inferred from homology"/>
<dbReference type="Gene3D" id="3.40.50.300">
    <property type="entry name" value="P-loop containing nucleotide triphosphate hydrolases"/>
    <property type="match status" value="1"/>
</dbReference>
<feature type="domain" description="Cytidylate kinase" evidence="9">
    <location>
        <begin position="9"/>
        <end position="236"/>
    </location>
</feature>
<dbReference type="CDD" id="cd02020">
    <property type="entry name" value="CMPK"/>
    <property type="match status" value="1"/>
</dbReference>
<evidence type="ECO:0000259" key="9">
    <source>
        <dbReference type="Pfam" id="PF02224"/>
    </source>
</evidence>
<name>A0A7W7FW16_9PSEU</name>
<keyword evidence="4 8" id="KW-0418">Kinase</keyword>
<dbReference type="EMBL" id="JACHMH010000001">
    <property type="protein sequence ID" value="MBB4677409.1"/>
    <property type="molecule type" value="Genomic_DNA"/>
</dbReference>
<keyword evidence="8" id="KW-0963">Cytoplasm</keyword>
<dbReference type="HAMAP" id="MF_00238">
    <property type="entry name" value="Cytidyl_kinase_type1"/>
    <property type="match status" value="1"/>
</dbReference>
<dbReference type="InterPro" id="IPR003136">
    <property type="entry name" value="Cytidylate_kin"/>
</dbReference>
<evidence type="ECO:0000256" key="1">
    <source>
        <dbReference type="ARBA" id="ARBA00009427"/>
    </source>
</evidence>
<dbReference type="GO" id="GO:0005524">
    <property type="term" value="F:ATP binding"/>
    <property type="evidence" value="ECO:0007669"/>
    <property type="project" value="UniProtKB-UniRule"/>
</dbReference>
<comment type="similarity">
    <text evidence="1 8">Belongs to the cytidylate kinase family. Type 1 subfamily.</text>
</comment>
<comment type="catalytic activity">
    <reaction evidence="7 8">
        <text>CMP + ATP = CDP + ADP</text>
        <dbReference type="Rhea" id="RHEA:11600"/>
        <dbReference type="ChEBI" id="CHEBI:30616"/>
        <dbReference type="ChEBI" id="CHEBI:58069"/>
        <dbReference type="ChEBI" id="CHEBI:60377"/>
        <dbReference type="ChEBI" id="CHEBI:456216"/>
        <dbReference type="EC" id="2.7.4.25"/>
    </reaction>
</comment>
<organism evidence="10 11">
    <name type="scientific">Crossiella cryophila</name>
    <dbReference type="NCBI Taxonomy" id="43355"/>
    <lineage>
        <taxon>Bacteria</taxon>
        <taxon>Bacillati</taxon>
        <taxon>Actinomycetota</taxon>
        <taxon>Actinomycetes</taxon>
        <taxon>Pseudonocardiales</taxon>
        <taxon>Pseudonocardiaceae</taxon>
        <taxon>Crossiella</taxon>
    </lineage>
</organism>
<sequence length="249" mass="25971">MTQGVRGVVAVDGPAGTGKSTVTRRLATALGARYLDTGAMYRAATLAVLRAGVDPDDAGKVLAVVEATRMLVGTDPLGPTIELADPDPADLERTEDVAAEIRGPEVTLAVSPVSAVPAVRELIVAQQQQIIADVVAAGGRIVAEGRDIGTTVAPAADLKIYLTASAEARAQRRVDQDVRAGRTASVEAVMADVRRRDTYDSTRKTSPLRKAEDAIEVDTTELDIDGVVARLVELAEQAGLSAVPERTGP</sequence>
<keyword evidence="3 8" id="KW-0547">Nucleotide-binding</keyword>
<evidence type="ECO:0000313" key="10">
    <source>
        <dbReference type="EMBL" id="MBB4677409.1"/>
    </source>
</evidence>
<accession>A0A7W7FW16</accession>
<evidence type="ECO:0000256" key="5">
    <source>
        <dbReference type="ARBA" id="ARBA00022840"/>
    </source>
</evidence>
<dbReference type="NCBIfam" id="TIGR00017">
    <property type="entry name" value="cmk"/>
    <property type="match status" value="1"/>
</dbReference>
<dbReference type="GO" id="GO:0036431">
    <property type="term" value="F:dCMP kinase activity"/>
    <property type="evidence" value="ECO:0007669"/>
    <property type="project" value="InterPro"/>
</dbReference>
<dbReference type="Proteomes" id="UP000533598">
    <property type="component" value="Unassembled WGS sequence"/>
</dbReference>
<dbReference type="EC" id="2.7.4.25" evidence="8"/>
<evidence type="ECO:0000256" key="2">
    <source>
        <dbReference type="ARBA" id="ARBA00022679"/>
    </source>
</evidence>
<evidence type="ECO:0000256" key="4">
    <source>
        <dbReference type="ARBA" id="ARBA00022777"/>
    </source>
</evidence>
<dbReference type="GO" id="GO:0005737">
    <property type="term" value="C:cytoplasm"/>
    <property type="evidence" value="ECO:0007669"/>
    <property type="project" value="UniProtKB-SubCell"/>
</dbReference>
<dbReference type="InterPro" id="IPR011994">
    <property type="entry name" value="Cytidylate_kinase_dom"/>
</dbReference>